<evidence type="ECO:0000256" key="2">
    <source>
        <dbReference type="ARBA" id="ARBA00000909"/>
    </source>
</evidence>
<keyword evidence="13" id="KW-1185">Reference proteome</keyword>
<feature type="binding site" evidence="10">
    <location>
        <position position="161"/>
    </location>
    <ligand>
        <name>K(+)</name>
        <dbReference type="ChEBI" id="CHEBI:29103"/>
    </ligand>
</feature>
<feature type="binding site" evidence="10">
    <location>
        <position position="125"/>
    </location>
    <ligand>
        <name>K(+)</name>
        <dbReference type="ChEBI" id="CHEBI:29103"/>
    </ligand>
</feature>
<feature type="domain" description="YjeF N-terminal" evidence="11">
    <location>
        <begin position="4"/>
        <end position="220"/>
    </location>
</feature>
<dbReference type="PANTHER" id="PTHR13232">
    <property type="entry name" value="NAD(P)H-HYDRATE EPIMERASE"/>
    <property type="match status" value="1"/>
</dbReference>
<proteinExistence type="inferred from homology"/>
<comment type="catalytic activity">
    <reaction evidence="2 10">
        <text>(6R)-NADPHX = (6S)-NADPHX</text>
        <dbReference type="Rhea" id="RHEA:32227"/>
        <dbReference type="ChEBI" id="CHEBI:64076"/>
        <dbReference type="ChEBI" id="CHEBI:64077"/>
        <dbReference type="EC" id="5.1.99.6"/>
    </reaction>
</comment>
<accession>A0ABQ9XDY8</accession>
<dbReference type="InterPro" id="IPR036652">
    <property type="entry name" value="YjeF_N_dom_sf"/>
</dbReference>
<dbReference type="InterPro" id="IPR032976">
    <property type="entry name" value="YJEFN_prot_NAXE-like"/>
</dbReference>
<keyword evidence="9 10" id="KW-0413">Isomerase</keyword>
<comment type="caution">
    <text evidence="10">Lacks conserved residue(s) required for the propagation of feature annotation.</text>
</comment>
<reference evidence="12 13" key="1">
    <citation type="journal article" date="2022" name="bioRxiv">
        <title>Genomics of Preaxostyla Flagellates Illuminates Evolutionary Transitions and the Path Towards Mitochondrial Loss.</title>
        <authorList>
            <person name="Novak L.V.F."/>
            <person name="Treitli S.C."/>
            <person name="Pyrih J."/>
            <person name="Halakuc P."/>
            <person name="Pipaliya S.V."/>
            <person name="Vacek V."/>
            <person name="Brzon O."/>
            <person name="Soukal P."/>
            <person name="Eme L."/>
            <person name="Dacks J.B."/>
            <person name="Karnkowska A."/>
            <person name="Elias M."/>
            <person name="Hampl V."/>
        </authorList>
    </citation>
    <scope>NUCLEOTIDE SEQUENCE [LARGE SCALE GENOMIC DNA]</scope>
    <source>
        <strain evidence="12">NAU3</strain>
        <tissue evidence="12">Gut</tissue>
    </source>
</reference>
<comment type="similarity">
    <text evidence="10">Belongs to the NnrE/AIBP family.</text>
</comment>
<dbReference type="HAMAP" id="MF_01966">
    <property type="entry name" value="NADHX_epimerase"/>
    <property type="match status" value="1"/>
</dbReference>
<dbReference type="Pfam" id="PF03853">
    <property type="entry name" value="YjeF_N"/>
    <property type="match status" value="1"/>
</dbReference>
<comment type="function">
    <text evidence="10">Catalyzes the epimerization of the S- and R-forms of NAD(P)HX, a damaged form of NAD(P)H that is a result of enzymatic or heat-dependent hydration. This is a prerequisite for the S-specific NAD(P)H-hydrate dehydratase to allow the repair of both epimers of NAD(P)HX.</text>
</comment>
<organism evidence="12 13">
    <name type="scientific">Blattamonas nauphoetae</name>
    <dbReference type="NCBI Taxonomy" id="2049346"/>
    <lineage>
        <taxon>Eukaryota</taxon>
        <taxon>Metamonada</taxon>
        <taxon>Preaxostyla</taxon>
        <taxon>Oxymonadida</taxon>
        <taxon>Blattamonas</taxon>
    </lineage>
</organism>
<evidence type="ECO:0000256" key="4">
    <source>
        <dbReference type="ARBA" id="ARBA00022723"/>
    </source>
</evidence>
<dbReference type="EC" id="5.1.99.6" evidence="3 10"/>
<keyword evidence="8 10" id="KW-0520">NAD</keyword>
<name>A0ABQ9XDY8_9EUKA</name>
<keyword evidence="6" id="KW-0521">NADP</keyword>
<evidence type="ECO:0000256" key="1">
    <source>
        <dbReference type="ARBA" id="ARBA00000013"/>
    </source>
</evidence>
<evidence type="ECO:0000256" key="8">
    <source>
        <dbReference type="ARBA" id="ARBA00023027"/>
    </source>
</evidence>
<feature type="binding site" evidence="10">
    <location>
        <position position="58"/>
    </location>
    <ligand>
        <name>K(+)</name>
        <dbReference type="ChEBI" id="CHEBI:29103"/>
    </ligand>
</feature>
<evidence type="ECO:0000256" key="7">
    <source>
        <dbReference type="ARBA" id="ARBA00022958"/>
    </source>
</evidence>
<comment type="cofactor">
    <cofactor evidence="10">
        <name>K(+)</name>
        <dbReference type="ChEBI" id="CHEBI:29103"/>
    </cofactor>
    <text evidence="10">Binds 1 potassium ion per subunit.</text>
</comment>
<dbReference type="NCBIfam" id="TIGR00197">
    <property type="entry name" value="yjeF_nterm"/>
    <property type="match status" value="1"/>
</dbReference>
<dbReference type="SUPFAM" id="SSF64153">
    <property type="entry name" value="YjeF N-terminal domain-like"/>
    <property type="match status" value="1"/>
</dbReference>
<dbReference type="EMBL" id="JARBJD010000155">
    <property type="protein sequence ID" value="KAK2949503.1"/>
    <property type="molecule type" value="Genomic_DNA"/>
</dbReference>
<comment type="catalytic activity">
    <reaction evidence="1 10">
        <text>(6R)-NADHX = (6S)-NADHX</text>
        <dbReference type="Rhea" id="RHEA:32215"/>
        <dbReference type="ChEBI" id="CHEBI:64074"/>
        <dbReference type="ChEBI" id="CHEBI:64075"/>
        <dbReference type="EC" id="5.1.99.6"/>
    </reaction>
</comment>
<feature type="binding site" evidence="10">
    <location>
        <begin position="57"/>
        <end position="61"/>
    </location>
    <ligand>
        <name>(6S)-NADPHX</name>
        <dbReference type="ChEBI" id="CHEBI:64076"/>
    </ligand>
</feature>
<feature type="binding site" evidence="10">
    <location>
        <position position="158"/>
    </location>
    <ligand>
        <name>(6S)-NADPHX</name>
        <dbReference type="ChEBI" id="CHEBI:64076"/>
    </ligand>
</feature>
<keyword evidence="5 10" id="KW-0547">Nucleotide-binding</keyword>
<evidence type="ECO:0000313" key="13">
    <source>
        <dbReference type="Proteomes" id="UP001281761"/>
    </source>
</evidence>
<sequence>MKFVTQQEAIAIDEMFFSECSYSVDQLMELAGQSVAHVVFEHHKEARKVLIVCGPGNNGGDGLVVARHLHFFGMNVEVYVPKVGKSVLLQKLVEQLKMLGIPTTTSFVMKETLDQMCASSDVIVDALFGQSFRTPANDTFQEVIDSMIRSNRPVVSIDVPSGWDVEKGDIAGNGLRPEILVSMAAPKLCSQTFSGIHYLGGRFVPKIVSDRFGLTNPVFPANSLFIRL</sequence>
<dbReference type="PANTHER" id="PTHR13232:SF10">
    <property type="entry name" value="NAD(P)H-HYDRATE EPIMERASE"/>
    <property type="match status" value="1"/>
</dbReference>
<keyword evidence="4 10" id="KW-0479">Metal-binding</keyword>
<keyword evidence="7 10" id="KW-0630">Potassium</keyword>
<evidence type="ECO:0000256" key="10">
    <source>
        <dbReference type="HAMAP-Rule" id="MF_03159"/>
    </source>
</evidence>
<feature type="binding site" evidence="10">
    <location>
        <begin position="129"/>
        <end position="135"/>
    </location>
    <ligand>
        <name>(6S)-NADPHX</name>
        <dbReference type="ChEBI" id="CHEBI:64076"/>
    </ligand>
</feature>
<gene>
    <name evidence="12" type="ORF">BLNAU_15591</name>
</gene>
<dbReference type="Gene3D" id="3.40.50.10260">
    <property type="entry name" value="YjeF N-terminal domain"/>
    <property type="match status" value="1"/>
</dbReference>
<protein>
    <recommendedName>
        <fullName evidence="3 10">NAD(P)H-hydrate epimerase</fullName>
        <ecNumber evidence="3 10">5.1.99.6</ecNumber>
    </recommendedName>
    <alternativeName>
        <fullName evidence="10">NAD(P)HX epimerase</fullName>
    </alternativeName>
</protein>
<dbReference type="PROSITE" id="PS51385">
    <property type="entry name" value="YJEF_N"/>
    <property type="match status" value="1"/>
</dbReference>
<dbReference type="Proteomes" id="UP001281761">
    <property type="component" value="Unassembled WGS sequence"/>
</dbReference>
<evidence type="ECO:0000256" key="5">
    <source>
        <dbReference type="ARBA" id="ARBA00022741"/>
    </source>
</evidence>
<dbReference type="InterPro" id="IPR004443">
    <property type="entry name" value="YjeF_N_dom"/>
</dbReference>
<evidence type="ECO:0000256" key="9">
    <source>
        <dbReference type="ARBA" id="ARBA00023235"/>
    </source>
</evidence>
<evidence type="ECO:0000313" key="12">
    <source>
        <dbReference type="EMBL" id="KAK2949503.1"/>
    </source>
</evidence>
<comment type="caution">
    <text evidence="12">The sequence shown here is derived from an EMBL/GenBank/DDBJ whole genome shotgun (WGS) entry which is preliminary data.</text>
</comment>
<evidence type="ECO:0000259" key="11">
    <source>
        <dbReference type="PROSITE" id="PS51385"/>
    </source>
</evidence>
<evidence type="ECO:0000256" key="3">
    <source>
        <dbReference type="ARBA" id="ARBA00012228"/>
    </source>
</evidence>
<evidence type="ECO:0000256" key="6">
    <source>
        <dbReference type="ARBA" id="ARBA00022857"/>
    </source>
</evidence>